<organism evidence="2 3">
    <name type="scientific">Mycolicibacterium septicum DSM 44393</name>
    <dbReference type="NCBI Taxonomy" id="1341646"/>
    <lineage>
        <taxon>Bacteria</taxon>
        <taxon>Bacillati</taxon>
        <taxon>Actinomycetota</taxon>
        <taxon>Actinomycetes</taxon>
        <taxon>Mycobacteriales</taxon>
        <taxon>Mycobacteriaceae</taxon>
        <taxon>Mycolicibacterium</taxon>
    </lineage>
</organism>
<evidence type="ECO:0000256" key="1">
    <source>
        <dbReference type="SAM" id="MobiDB-lite"/>
    </source>
</evidence>
<proteinExistence type="predicted"/>
<dbReference type="RefSeq" id="WP_044524770.1">
    <property type="nucleotide sequence ID" value="NZ_HG322954.1"/>
</dbReference>
<feature type="region of interest" description="Disordered" evidence="1">
    <location>
        <begin position="1"/>
        <end position="73"/>
    </location>
</feature>
<dbReference type="Proteomes" id="UP000518188">
    <property type="component" value="Unassembled WGS sequence"/>
</dbReference>
<feature type="compositionally biased region" description="Low complexity" evidence="1">
    <location>
        <begin position="45"/>
        <end position="55"/>
    </location>
</feature>
<accession>A0A7X6MTY5</accession>
<evidence type="ECO:0000313" key="3">
    <source>
        <dbReference type="Proteomes" id="UP000518188"/>
    </source>
</evidence>
<dbReference type="AlphaFoldDB" id="A0A7X6MTY5"/>
<dbReference type="EMBL" id="JAAXPJ010000015">
    <property type="protein sequence ID" value="NKZ14880.1"/>
    <property type="molecule type" value="Genomic_DNA"/>
</dbReference>
<comment type="caution">
    <text evidence="2">The sequence shown here is derived from an EMBL/GenBank/DDBJ whole genome shotgun (WGS) entry which is preliminary data.</text>
</comment>
<protein>
    <submittedName>
        <fullName evidence="2">Uncharacterized protein</fullName>
    </submittedName>
</protein>
<name>A0A7X6MTY5_9MYCO</name>
<evidence type="ECO:0000313" key="2">
    <source>
        <dbReference type="EMBL" id="NKZ14880.1"/>
    </source>
</evidence>
<gene>
    <name evidence="2" type="ORF">HGA11_28245</name>
</gene>
<reference evidence="2 3" key="1">
    <citation type="submission" date="2020-04" db="EMBL/GenBank/DDBJ databases">
        <title>MicrobeNet Type strains.</title>
        <authorList>
            <person name="Nicholson A.C."/>
        </authorList>
    </citation>
    <scope>NUCLEOTIDE SEQUENCE [LARGE SCALE GENOMIC DNA]</scope>
    <source>
        <strain evidence="2 3">ATCC 700731</strain>
    </source>
</reference>
<sequence length="73" mass="7596">MTTFEPSLPSDAESDVQTAQSETGSHRQGRSAADTAASADEREGAASAVDAAHAAKVGVSLRKRPRVEGEQEQ</sequence>